<reference evidence="1 2" key="2">
    <citation type="journal article" date="2022" name="Mol. Ecol. Resour.">
        <title>The genomes of chicory, endive, great burdock and yacon provide insights into Asteraceae paleo-polyploidization history and plant inulin production.</title>
        <authorList>
            <person name="Fan W."/>
            <person name="Wang S."/>
            <person name="Wang H."/>
            <person name="Wang A."/>
            <person name="Jiang F."/>
            <person name="Liu H."/>
            <person name="Zhao H."/>
            <person name="Xu D."/>
            <person name="Zhang Y."/>
        </authorList>
    </citation>
    <scope>NUCLEOTIDE SEQUENCE [LARGE SCALE GENOMIC DNA]</scope>
    <source>
        <strain evidence="2">cv. Punajuju</strain>
        <tissue evidence="1">Leaves</tissue>
    </source>
</reference>
<name>A0ACB8ZQH6_CICIN</name>
<protein>
    <submittedName>
        <fullName evidence="1">Uncharacterized protein</fullName>
    </submittedName>
</protein>
<organism evidence="1 2">
    <name type="scientific">Cichorium intybus</name>
    <name type="common">Chicory</name>
    <dbReference type="NCBI Taxonomy" id="13427"/>
    <lineage>
        <taxon>Eukaryota</taxon>
        <taxon>Viridiplantae</taxon>
        <taxon>Streptophyta</taxon>
        <taxon>Embryophyta</taxon>
        <taxon>Tracheophyta</taxon>
        <taxon>Spermatophyta</taxon>
        <taxon>Magnoliopsida</taxon>
        <taxon>eudicotyledons</taxon>
        <taxon>Gunneridae</taxon>
        <taxon>Pentapetalae</taxon>
        <taxon>asterids</taxon>
        <taxon>campanulids</taxon>
        <taxon>Asterales</taxon>
        <taxon>Asteraceae</taxon>
        <taxon>Cichorioideae</taxon>
        <taxon>Cichorieae</taxon>
        <taxon>Cichoriinae</taxon>
        <taxon>Cichorium</taxon>
    </lineage>
</organism>
<evidence type="ECO:0000313" key="1">
    <source>
        <dbReference type="EMBL" id="KAI3699905.1"/>
    </source>
</evidence>
<comment type="caution">
    <text evidence="1">The sequence shown here is derived from an EMBL/GenBank/DDBJ whole genome shotgun (WGS) entry which is preliminary data.</text>
</comment>
<proteinExistence type="predicted"/>
<evidence type="ECO:0000313" key="2">
    <source>
        <dbReference type="Proteomes" id="UP001055811"/>
    </source>
</evidence>
<dbReference type="Proteomes" id="UP001055811">
    <property type="component" value="Linkage Group LG08"/>
</dbReference>
<sequence length="67" mass="7719">MEKVKQCYPILHRERRWRMAVMTYSTCATGVLSLKRGIDAKRLFAFDFAFDRGEGDGDCGEATRNEL</sequence>
<dbReference type="EMBL" id="CM042016">
    <property type="protein sequence ID" value="KAI3699905.1"/>
    <property type="molecule type" value="Genomic_DNA"/>
</dbReference>
<accession>A0ACB8ZQH6</accession>
<keyword evidence="2" id="KW-1185">Reference proteome</keyword>
<gene>
    <name evidence="1" type="ORF">L2E82_44512</name>
</gene>
<reference evidence="2" key="1">
    <citation type="journal article" date="2022" name="Mol. Ecol. Resour.">
        <title>The genomes of chicory, endive, great burdock and yacon provide insights into Asteraceae palaeo-polyploidization history and plant inulin production.</title>
        <authorList>
            <person name="Fan W."/>
            <person name="Wang S."/>
            <person name="Wang H."/>
            <person name="Wang A."/>
            <person name="Jiang F."/>
            <person name="Liu H."/>
            <person name="Zhao H."/>
            <person name="Xu D."/>
            <person name="Zhang Y."/>
        </authorList>
    </citation>
    <scope>NUCLEOTIDE SEQUENCE [LARGE SCALE GENOMIC DNA]</scope>
    <source>
        <strain evidence="2">cv. Punajuju</strain>
    </source>
</reference>